<proteinExistence type="predicted"/>
<reference evidence="1" key="1">
    <citation type="submission" date="2019-11" db="UniProtKB">
        <authorList>
            <consortium name="WormBaseParasite"/>
        </authorList>
    </citation>
    <scope>IDENTIFICATION</scope>
</reference>
<evidence type="ECO:0000313" key="1">
    <source>
        <dbReference type="WBParaSite" id="MCU_000178-RA"/>
    </source>
</evidence>
<sequence>TLLTPITPASDTVFPFSQRIASRAEPQLPLIHTDICLGLSSHPGLDVSACVTHTSEEANGCVHVLSNLFLHREYQEKVIGPWLISWP</sequence>
<organism evidence="1">
    <name type="scientific">Mesocestoides corti</name>
    <name type="common">Flatworm</name>
    <dbReference type="NCBI Taxonomy" id="53468"/>
    <lineage>
        <taxon>Eukaryota</taxon>
        <taxon>Metazoa</taxon>
        <taxon>Spiralia</taxon>
        <taxon>Lophotrochozoa</taxon>
        <taxon>Platyhelminthes</taxon>
        <taxon>Cestoda</taxon>
        <taxon>Eucestoda</taxon>
        <taxon>Cyclophyllidea</taxon>
        <taxon>Mesocestoididae</taxon>
        <taxon>Mesocestoides</taxon>
    </lineage>
</organism>
<name>A0A5K3EFN6_MESCO</name>
<protein>
    <submittedName>
        <fullName evidence="1">FAS1 domain-containing protein</fullName>
    </submittedName>
</protein>
<dbReference type="AlphaFoldDB" id="A0A5K3EFN6"/>
<accession>A0A5K3EFN6</accession>
<dbReference type="WBParaSite" id="MCU_000178-RA">
    <property type="protein sequence ID" value="MCU_000178-RA"/>
    <property type="gene ID" value="MCU_000178"/>
</dbReference>